<dbReference type="Gene3D" id="3.40.50.300">
    <property type="entry name" value="P-loop containing nucleotide triphosphate hydrolases"/>
    <property type="match status" value="2"/>
</dbReference>
<dbReference type="InterPro" id="IPR011545">
    <property type="entry name" value="DEAD/DEAH_box_helicase_dom"/>
</dbReference>
<dbReference type="GO" id="GO:0006270">
    <property type="term" value="P:DNA replication initiation"/>
    <property type="evidence" value="ECO:0007669"/>
    <property type="project" value="TreeGrafter"/>
</dbReference>
<comment type="caution">
    <text evidence="6">The sequence shown here is derived from an EMBL/GenBank/DDBJ whole genome shotgun (WGS) entry which is preliminary data.</text>
</comment>
<dbReference type="Proteomes" id="UP000051883">
    <property type="component" value="Unassembled WGS sequence"/>
</dbReference>
<dbReference type="GO" id="GO:0043138">
    <property type="term" value="F:3'-5' DNA helicase activity"/>
    <property type="evidence" value="ECO:0007669"/>
    <property type="project" value="TreeGrafter"/>
</dbReference>
<evidence type="ECO:0000313" key="9">
    <source>
        <dbReference type="Proteomes" id="UP000051883"/>
    </source>
</evidence>
<dbReference type="SUPFAM" id="SSF52540">
    <property type="entry name" value="P-loop containing nucleoside triphosphate hydrolases"/>
    <property type="match status" value="1"/>
</dbReference>
<accession>C8P6S0</accession>
<evidence type="ECO:0000259" key="4">
    <source>
        <dbReference type="PROSITE" id="PS51192"/>
    </source>
</evidence>
<dbReference type="AlphaFoldDB" id="C8P6S0"/>
<dbReference type="InterPro" id="IPR014001">
    <property type="entry name" value="Helicase_ATP-bd"/>
</dbReference>
<keyword evidence="1" id="KW-0547">Nucleotide-binding</keyword>
<dbReference type="GO" id="GO:0003677">
    <property type="term" value="F:DNA binding"/>
    <property type="evidence" value="ECO:0007669"/>
    <property type="project" value="UniProtKB-KW"/>
</dbReference>
<dbReference type="PANTHER" id="PTHR30580:SF1">
    <property type="entry name" value="COMF OPERON PROTEIN 1"/>
    <property type="match status" value="1"/>
</dbReference>
<dbReference type="InterPro" id="IPR010663">
    <property type="entry name" value="Znf_FPG/IleRS"/>
</dbReference>
<gene>
    <name evidence="6" type="primary">comFA</name>
    <name evidence="7" type="ORF">FC31_GL000145</name>
    <name evidence="6" type="ORF">HMPREF0494_1014</name>
</gene>
<dbReference type="SMART" id="SM00487">
    <property type="entry name" value="DEXDc"/>
    <property type="match status" value="1"/>
</dbReference>
<evidence type="ECO:0000256" key="1">
    <source>
        <dbReference type="ARBA" id="ARBA00022741"/>
    </source>
</evidence>
<dbReference type="PATRIC" id="fig|525309.8.peg.152"/>
<proteinExistence type="predicted"/>
<keyword evidence="2" id="KW-0067">ATP-binding</keyword>
<name>C8P6S0_9LACO</name>
<evidence type="ECO:0000256" key="2">
    <source>
        <dbReference type="ARBA" id="ARBA00022840"/>
    </source>
</evidence>
<dbReference type="EMBL" id="ACLL01000023">
    <property type="protein sequence ID" value="EEW53858.1"/>
    <property type="molecule type" value="Genomic_DNA"/>
</dbReference>
<dbReference type="PROSITE" id="PS51192">
    <property type="entry name" value="HELICASE_ATP_BIND_1"/>
    <property type="match status" value="1"/>
</dbReference>
<dbReference type="STRING" id="525309.HMPREF0494_1014"/>
<dbReference type="Pfam" id="PF00271">
    <property type="entry name" value="Helicase_C"/>
    <property type="match status" value="1"/>
</dbReference>
<protein>
    <submittedName>
        <fullName evidence="7">Competence protein F</fullName>
    </submittedName>
    <submittedName>
        <fullName evidence="6">Helicase C-terminal domain protein</fullName>
    </submittedName>
</protein>
<evidence type="ECO:0000259" key="5">
    <source>
        <dbReference type="PROSITE" id="PS51194"/>
    </source>
</evidence>
<dbReference type="InterPro" id="IPR027417">
    <property type="entry name" value="P-loop_NTPase"/>
</dbReference>
<feature type="domain" description="Helicase ATP-binding" evidence="4">
    <location>
        <begin position="113"/>
        <end position="265"/>
    </location>
</feature>
<dbReference type="eggNOG" id="COG4098">
    <property type="taxonomic scope" value="Bacteria"/>
</dbReference>
<evidence type="ECO:0000313" key="6">
    <source>
        <dbReference type="EMBL" id="EEW53858.1"/>
    </source>
</evidence>
<keyword evidence="9" id="KW-1185">Reference proteome</keyword>
<evidence type="ECO:0000313" key="8">
    <source>
        <dbReference type="Proteomes" id="UP000003675"/>
    </source>
</evidence>
<dbReference type="PANTHER" id="PTHR30580">
    <property type="entry name" value="PRIMOSOMAL PROTEIN N"/>
    <property type="match status" value="1"/>
</dbReference>
<dbReference type="InterPro" id="IPR001650">
    <property type="entry name" value="Helicase_C-like"/>
</dbReference>
<keyword evidence="6" id="KW-0347">Helicase</keyword>
<keyword evidence="3" id="KW-0238">DNA-binding</keyword>
<dbReference type="EMBL" id="AZDK01000001">
    <property type="protein sequence ID" value="KRK60953.1"/>
    <property type="molecule type" value="Genomic_DNA"/>
</dbReference>
<keyword evidence="6" id="KW-0378">Hydrolase</keyword>
<dbReference type="HOGENOM" id="CLU_024742_0_0_9"/>
<dbReference type="PROSITE" id="PS51194">
    <property type="entry name" value="HELICASE_CTER"/>
    <property type="match status" value="1"/>
</dbReference>
<dbReference type="Pfam" id="PF00270">
    <property type="entry name" value="DEAD"/>
    <property type="match status" value="1"/>
</dbReference>
<evidence type="ECO:0000313" key="7">
    <source>
        <dbReference type="EMBL" id="KRK60953.1"/>
    </source>
</evidence>
<dbReference type="GO" id="GO:0006310">
    <property type="term" value="P:DNA recombination"/>
    <property type="evidence" value="ECO:0007669"/>
    <property type="project" value="TreeGrafter"/>
</dbReference>
<reference evidence="7 9" key="2">
    <citation type="journal article" date="2015" name="Genome Announc.">
        <title>Expanding the biotechnology potential of lactobacilli through comparative genomics of 213 strains and associated genera.</title>
        <authorList>
            <person name="Sun Z."/>
            <person name="Harris H.M."/>
            <person name="McCann A."/>
            <person name="Guo C."/>
            <person name="Argimon S."/>
            <person name="Zhang W."/>
            <person name="Yang X."/>
            <person name="Jeffery I.B."/>
            <person name="Cooney J.C."/>
            <person name="Kagawa T.F."/>
            <person name="Liu W."/>
            <person name="Song Y."/>
            <person name="Salvetti E."/>
            <person name="Wrobel A."/>
            <person name="Rasinkangas P."/>
            <person name="Parkhill J."/>
            <person name="Rea M.C."/>
            <person name="O'Sullivan O."/>
            <person name="Ritari J."/>
            <person name="Douillard F.P."/>
            <person name="Paul Ross R."/>
            <person name="Yang R."/>
            <person name="Briner A.E."/>
            <person name="Felis G.E."/>
            <person name="de Vos W.M."/>
            <person name="Barrangou R."/>
            <person name="Klaenhammer T.R."/>
            <person name="Caufield P.W."/>
            <person name="Cui Y."/>
            <person name="Zhang H."/>
            <person name="O'Toole P.W."/>
        </authorList>
    </citation>
    <scope>NUCLEOTIDE SEQUENCE [LARGE SCALE GENOMIC DNA]</scope>
    <source>
        <strain evidence="7 9">DSM 16041</strain>
    </source>
</reference>
<sequence length="448" mass="50537">MKGGEKMLENYYGRRVLAGRDELPPAGVQTLPAITVETREILCHRCGQRTPKAVAALPRGEYYCPHCISLGRVSTLCKFYHVPEPNQFTISPPILTWRGQLSLLQEAAARQVSAGMLAHQRQLLWAVTGAGKTEMMFVGLAACLARGERVAIASPRIDVCLELYPRLRAAFASTEIALLHGRQERPYHYAQLTVCTTHQLLRFYRAFDNLVIDEVDAFPYAANPVLFYASQQAVKVNGGQLFLTATPGEYLMGEARRRHLRVTYLPLRYHGHLLPEVHCHIVRRWRQRVQEGALPVAVQRRLRASLQGGHRFLLFVPHVADLATVARACTRGFPTAAFATVHAQDPQRLEKVQGMRDHRYHFLITTSILERGVTFPEIDVFVLGADDDIFSSAALVQIAGRSGRSASRPEGRVDFWVTAHCRRVNRALRQIRLMNQKGRRCQHELPIM</sequence>
<reference evidence="6 8" key="1">
    <citation type="submission" date="2009-09" db="EMBL/GenBank/DDBJ databases">
        <authorList>
            <person name="Qin X."/>
            <person name="Bachman B."/>
            <person name="Battles P."/>
            <person name="Bell A."/>
            <person name="Bess C."/>
            <person name="Bickham C."/>
            <person name="Chaboub L."/>
            <person name="Chen D."/>
            <person name="Coyle M."/>
            <person name="Deiros D.R."/>
            <person name="Dinh H."/>
            <person name="Forbes L."/>
            <person name="Fowler G."/>
            <person name="Francisco L."/>
            <person name="Fu Q."/>
            <person name="Gubbala S."/>
            <person name="Hale W."/>
            <person name="Han Y."/>
            <person name="Hemphill L."/>
            <person name="Highlander S.K."/>
            <person name="Hirani K."/>
            <person name="Hogues M."/>
            <person name="Jackson L."/>
            <person name="Jakkamsetti A."/>
            <person name="Javaid M."/>
            <person name="Jiang H."/>
            <person name="Korchina V."/>
            <person name="Kovar C."/>
            <person name="Lara F."/>
            <person name="Lee S."/>
            <person name="Mata R."/>
            <person name="Mathew T."/>
            <person name="Moen C."/>
            <person name="Morales K."/>
            <person name="Munidasa M."/>
            <person name="Nazareth L."/>
            <person name="Ngo R."/>
            <person name="Nguyen L."/>
            <person name="Okwuonu G."/>
            <person name="Ongeri F."/>
            <person name="Patil S."/>
            <person name="Petrosino J."/>
            <person name="Pham C."/>
            <person name="Pham P."/>
            <person name="Pu L.-L."/>
            <person name="Puazo M."/>
            <person name="Raj R."/>
            <person name="Reid J."/>
            <person name="Rouhana J."/>
            <person name="Saada N."/>
            <person name="Shang Y."/>
            <person name="Simmons D."/>
            <person name="Thornton R."/>
            <person name="Warren J."/>
            <person name="Weissenberger G."/>
            <person name="Zhang J."/>
            <person name="Zhang L."/>
            <person name="Zhou C."/>
            <person name="Zhu D."/>
            <person name="Muzny D."/>
            <person name="Worley K."/>
            <person name="Gibbs R."/>
        </authorList>
    </citation>
    <scope>NUCLEOTIDE SEQUENCE [LARGE SCALE GENOMIC DNA]</scope>
    <source>
        <strain evidence="6 8">DSM 16041</strain>
    </source>
</reference>
<feature type="domain" description="Helicase C-terminal" evidence="5">
    <location>
        <begin position="297"/>
        <end position="448"/>
    </location>
</feature>
<dbReference type="SMART" id="SM00490">
    <property type="entry name" value="HELICc"/>
    <property type="match status" value="1"/>
</dbReference>
<evidence type="ECO:0000256" key="3">
    <source>
        <dbReference type="ARBA" id="ARBA00023125"/>
    </source>
</evidence>
<organism evidence="6 8">
    <name type="scientific">Limosilactobacillus antri DSM 16041</name>
    <dbReference type="NCBI Taxonomy" id="525309"/>
    <lineage>
        <taxon>Bacteria</taxon>
        <taxon>Bacillati</taxon>
        <taxon>Bacillota</taxon>
        <taxon>Bacilli</taxon>
        <taxon>Lactobacillales</taxon>
        <taxon>Lactobacillaceae</taxon>
        <taxon>Limosilactobacillus</taxon>
    </lineage>
</organism>
<dbReference type="GO" id="GO:0006302">
    <property type="term" value="P:double-strand break repair"/>
    <property type="evidence" value="ECO:0007669"/>
    <property type="project" value="TreeGrafter"/>
</dbReference>
<dbReference type="Pfam" id="PF06827">
    <property type="entry name" value="zf-FPG_IleRS"/>
    <property type="match status" value="1"/>
</dbReference>
<dbReference type="GO" id="GO:0005524">
    <property type="term" value="F:ATP binding"/>
    <property type="evidence" value="ECO:0007669"/>
    <property type="project" value="UniProtKB-KW"/>
</dbReference>
<dbReference type="Proteomes" id="UP000003675">
    <property type="component" value="Unassembled WGS sequence"/>
</dbReference>